<feature type="domain" description="DUF3627" evidence="1">
    <location>
        <begin position="14"/>
        <end position="72"/>
    </location>
</feature>
<dbReference type="Pfam" id="PF12299">
    <property type="entry name" value="DUF3627"/>
    <property type="match status" value="1"/>
</dbReference>
<proteinExistence type="predicted"/>
<accession>A0A6C0LTF8</accession>
<dbReference type="EMBL" id="MN740556">
    <property type="protein sequence ID" value="QHU33288.1"/>
    <property type="molecule type" value="Genomic_DNA"/>
</dbReference>
<sequence>MMNYMIKNEEILGKMDNIYNDRVISTGNIIDEHKHILIIIKNNDDDFSSEDLYNYHALRIMKKSYKSRIINQDILKWKY</sequence>
<name>A0A6C0LTF8_9ZZZZ</name>
<organism evidence="2">
    <name type="scientific">viral metagenome</name>
    <dbReference type="NCBI Taxonomy" id="1070528"/>
    <lineage>
        <taxon>unclassified sequences</taxon>
        <taxon>metagenomes</taxon>
        <taxon>organismal metagenomes</taxon>
    </lineage>
</organism>
<evidence type="ECO:0000259" key="1">
    <source>
        <dbReference type="Pfam" id="PF12299"/>
    </source>
</evidence>
<reference evidence="2" key="1">
    <citation type="journal article" date="2020" name="Nature">
        <title>Giant virus diversity and host interactions through global metagenomics.</title>
        <authorList>
            <person name="Schulz F."/>
            <person name="Roux S."/>
            <person name="Paez-Espino D."/>
            <person name="Jungbluth S."/>
            <person name="Walsh D.A."/>
            <person name="Denef V.J."/>
            <person name="McMahon K.D."/>
            <person name="Konstantinidis K.T."/>
            <person name="Eloe-Fadrosh E.A."/>
            <person name="Kyrpides N.C."/>
            <person name="Woyke T."/>
        </authorList>
    </citation>
    <scope>NUCLEOTIDE SEQUENCE</scope>
    <source>
        <strain evidence="2">GVMAG-S-1014582-52</strain>
    </source>
</reference>
<evidence type="ECO:0000313" key="2">
    <source>
        <dbReference type="EMBL" id="QHU33288.1"/>
    </source>
</evidence>
<protein>
    <recommendedName>
        <fullName evidence="1">DUF3627 domain-containing protein</fullName>
    </recommendedName>
</protein>
<dbReference type="AlphaFoldDB" id="A0A6C0LTF8"/>
<dbReference type="InterPro" id="IPR022549">
    <property type="entry name" value="DUF3627"/>
</dbReference>